<proteinExistence type="predicted"/>
<protein>
    <submittedName>
        <fullName evidence="2">Uncharacterized protein</fullName>
    </submittedName>
</protein>
<feature type="transmembrane region" description="Helical" evidence="1">
    <location>
        <begin position="113"/>
        <end position="133"/>
    </location>
</feature>
<evidence type="ECO:0000256" key="1">
    <source>
        <dbReference type="SAM" id="Phobius"/>
    </source>
</evidence>
<feature type="transmembrane region" description="Helical" evidence="1">
    <location>
        <begin position="139"/>
        <end position="157"/>
    </location>
</feature>
<reference evidence="3" key="1">
    <citation type="journal article" date="2019" name="Int. J. Syst. Evol. Microbiol.">
        <title>The Global Catalogue of Microorganisms (GCM) 10K type strain sequencing project: providing services to taxonomists for standard genome sequencing and annotation.</title>
        <authorList>
            <consortium name="The Broad Institute Genomics Platform"/>
            <consortium name="The Broad Institute Genome Sequencing Center for Infectious Disease"/>
            <person name="Wu L."/>
            <person name="Ma J."/>
        </authorList>
    </citation>
    <scope>NUCLEOTIDE SEQUENCE [LARGE SCALE GENOMIC DNA]</scope>
    <source>
        <strain evidence="3">ICMP 19430</strain>
    </source>
</reference>
<organism evidence="2 3">
    <name type="scientific">Streptomyces caviscabies</name>
    <dbReference type="NCBI Taxonomy" id="90079"/>
    <lineage>
        <taxon>Bacteria</taxon>
        <taxon>Bacillati</taxon>
        <taxon>Actinomycetota</taxon>
        <taxon>Actinomycetes</taxon>
        <taxon>Kitasatosporales</taxon>
        <taxon>Streptomycetaceae</taxon>
        <taxon>Streptomyces</taxon>
    </lineage>
</organism>
<comment type="caution">
    <text evidence="2">The sequence shown here is derived from an EMBL/GenBank/DDBJ whole genome shotgun (WGS) entry which is preliminary data.</text>
</comment>
<evidence type="ECO:0000313" key="2">
    <source>
        <dbReference type="EMBL" id="MFC7353606.1"/>
    </source>
</evidence>
<sequence length="271" mass="29097">MAQLDEEWPWLEDRPVFTTGGERGGNVTVVPVGAVLKPFTWRFWLYVVGFVVSVTLVVVGTWLAISRPHGASLGGSWWWLALALPATGCALIWFAGIYVEGMHRIMRERPRNLLLLAGLLGGSALGVAVPTALGSAEGVVPAALLSASCAVAGLFAARGVRRARKDVARILRLRAAGTAHTGAIAALPDPKAWSNGGDVPIRYRDSSTGAERTVTVRVNTWAHEIPVPGTRVIVRTDEDGDLLVELDPDHPVEFFPDSRRYERDTSGGGSM</sequence>
<gene>
    <name evidence="2" type="ORF">ACFQW9_23445</name>
</gene>
<feature type="transmembrane region" description="Helical" evidence="1">
    <location>
        <begin position="43"/>
        <end position="65"/>
    </location>
</feature>
<dbReference type="RefSeq" id="WP_319286260.1">
    <property type="nucleotide sequence ID" value="NZ_JBHTCK010000007.1"/>
</dbReference>
<name>A0ABW2MIF9_9ACTN</name>
<dbReference type="Proteomes" id="UP001596509">
    <property type="component" value="Unassembled WGS sequence"/>
</dbReference>
<feature type="transmembrane region" description="Helical" evidence="1">
    <location>
        <begin position="77"/>
        <end position="101"/>
    </location>
</feature>
<keyword evidence="1" id="KW-0472">Membrane</keyword>
<accession>A0ABW2MIF9</accession>
<dbReference type="EMBL" id="JBHTCK010000007">
    <property type="protein sequence ID" value="MFC7353606.1"/>
    <property type="molecule type" value="Genomic_DNA"/>
</dbReference>
<keyword evidence="1" id="KW-1133">Transmembrane helix</keyword>
<evidence type="ECO:0000313" key="3">
    <source>
        <dbReference type="Proteomes" id="UP001596509"/>
    </source>
</evidence>
<keyword evidence="3" id="KW-1185">Reference proteome</keyword>
<keyword evidence="1" id="KW-0812">Transmembrane</keyword>